<comment type="caution">
    <text evidence="2">The sequence shown here is derived from an EMBL/GenBank/DDBJ whole genome shotgun (WGS) entry which is preliminary data.</text>
</comment>
<organism evidence="2 3">
    <name type="scientific">Mytilus edulis</name>
    <name type="common">Blue mussel</name>
    <dbReference type="NCBI Taxonomy" id="6550"/>
    <lineage>
        <taxon>Eukaryota</taxon>
        <taxon>Metazoa</taxon>
        <taxon>Spiralia</taxon>
        <taxon>Lophotrochozoa</taxon>
        <taxon>Mollusca</taxon>
        <taxon>Bivalvia</taxon>
        <taxon>Autobranchia</taxon>
        <taxon>Pteriomorphia</taxon>
        <taxon>Mytilida</taxon>
        <taxon>Mytiloidea</taxon>
        <taxon>Mytilidae</taxon>
        <taxon>Mytilinae</taxon>
        <taxon>Mytilus</taxon>
    </lineage>
</organism>
<evidence type="ECO:0000256" key="1">
    <source>
        <dbReference type="SAM" id="MobiDB-lite"/>
    </source>
</evidence>
<dbReference type="EMBL" id="CAJPWZ010001019">
    <property type="protein sequence ID" value="CAG2205254.1"/>
    <property type="molecule type" value="Genomic_DNA"/>
</dbReference>
<evidence type="ECO:0000313" key="2">
    <source>
        <dbReference type="EMBL" id="CAG2205254.1"/>
    </source>
</evidence>
<feature type="compositionally biased region" description="Polar residues" evidence="1">
    <location>
        <begin position="13"/>
        <end position="29"/>
    </location>
</feature>
<accession>A0A8S3RE67</accession>
<feature type="compositionally biased region" description="Basic residues" evidence="1">
    <location>
        <begin position="1"/>
        <end position="10"/>
    </location>
</feature>
<dbReference type="AlphaFoldDB" id="A0A8S3RE67"/>
<feature type="region of interest" description="Disordered" evidence="1">
    <location>
        <begin position="1"/>
        <end position="30"/>
    </location>
</feature>
<protein>
    <submittedName>
        <fullName evidence="2">Uncharacterized protein</fullName>
    </submittedName>
</protein>
<gene>
    <name evidence="2" type="ORF">MEDL_19670</name>
</gene>
<name>A0A8S3RE67_MYTED</name>
<proteinExistence type="predicted"/>
<evidence type="ECO:0000313" key="3">
    <source>
        <dbReference type="Proteomes" id="UP000683360"/>
    </source>
</evidence>
<sequence length="190" mass="21831">MTKKPERHKKMESTWNSTATLPKANNNQGIKRDIAGYLRRNKNTGYNPSQEELNEKQLQTNELYVPPKEKEECLQTVKHHSREETKSTEGSLTTQVVRNRGIIETLTNFFGIGRHVDEVDVELKRRQLFHDIEQMFIGSTLLSHLVIEDQIFVNAKDGLDPEMAKIKELLSNKPSINLLGARNFLNASFL</sequence>
<dbReference type="Proteomes" id="UP000683360">
    <property type="component" value="Unassembled WGS sequence"/>
</dbReference>
<reference evidence="2" key="1">
    <citation type="submission" date="2021-03" db="EMBL/GenBank/DDBJ databases">
        <authorList>
            <person name="Bekaert M."/>
        </authorList>
    </citation>
    <scope>NUCLEOTIDE SEQUENCE</scope>
</reference>
<keyword evidence="3" id="KW-1185">Reference proteome</keyword>